<organism evidence="2 3">
    <name type="scientific">Pythium oligandrum</name>
    <name type="common">Mycoparasitic fungus</name>
    <dbReference type="NCBI Taxonomy" id="41045"/>
    <lineage>
        <taxon>Eukaryota</taxon>
        <taxon>Sar</taxon>
        <taxon>Stramenopiles</taxon>
        <taxon>Oomycota</taxon>
        <taxon>Peronosporomycetes</taxon>
        <taxon>Pythiales</taxon>
        <taxon>Pythiaceae</taxon>
        <taxon>Pythium</taxon>
    </lineage>
</organism>
<evidence type="ECO:0000313" key="2">
    <source>
        <dbReference type="EMBL" id="TMW56189.1"/>
    </source>
</evidence>
<dbReference type="InterPro" id="IPR052942">
    <property type="entry name" value="LPS_cholinephosphotransferase"/>
</dbReference>
<dbReference type="PANTHER" id="PTHR43404:SF1">
    <property type="entry name" value="MNN4P"/>
    <property type="match status" value="1"/>
</dbReference>
<dbReference type="AlphaFoldDB" id="A0A8K1FCU2"/>
<dbReference type="InterPro" id="IPR007074">
    <property type="entry name" value="LicD/FKTN/FKRP_NTP_transf"/>
</dbReference>
<evidence type="ECO:0000259" key="1">
    <source>
        <dbReference type="Pfam" id="PF04991"/>
    </source>
</evidence>
<keyword evidence="3" id="KW-1185">Reference proteome</keyword>
<name>A0A8K1FCU2_PYTOL</name>
<dbReference type="PANTHER" id="PTHR43404">
    <property type="entry name" value="LIPOPOLYSACCHARIDE CHOLINEPHOSPHOTRANSFERASE LICD"/>
    <property type="match status" value="1"/>
</dbReference>
<dbReference type="Pfam" id="PF04991">
    <property type="entry name" value="LicD"/>
    <property type="match status" value="1"/>
</dbReference>
<gene>
    <name evidence="2" type="ORF">Poli38472_008837</name>
</gene>
<dbReference type="OrthoDB" id="161703at2759"/>
<evidence type="ECO:0000313" key="3">
    <source>
        <dbReference type="Proteomes" id="UP000794436"/>
    </source>
</evidence>
<sequence length="207" mass="23542">MSKTHVEPKYYREDACFTQVEIVDVIKDLISITTETFAAHNITYFLDSGTLLGAFRDVHVISHDVDADLGIDARGLEYLQHNYVAFPEAYELNIWNSYLDPNSTRGNKLPVRIVHKASGLYVDVFAFLEWYGTGKVGPLTSWCWGNCVSCPQTSPNGKTLRVPRNWIYPLIPCLFEGITRKCPGQTETYLRYLYGDDFLTPKEDSTP</sequence>
<dbReference type="GO" id="GO:0009100">
    <property type="term" value="P:glycoprotein metabolic process"/>
    <property type="evidence" value="ECO:0007669"/>
    <property type="project" value="UniProtKB-ARBA"/>
</dbReference>
<protein>
    <recommendedName>
        <fullName evidence="1">LicD/FKTN/FKRP nucleotidyltransferase domain-containing protein</fullName>
    </recommendedName>
</protein>
<reference evidence="2" key="1">
    <citation type="submission" date="2019-03" db="EMBL/GenBank/DDBJ databases">
        <title>Long read genome sequence of the mycoparasitic Pythium oligandrum ATCC 38472 isolated from sugarbeet rhizosphere.</title>
        <authorList>
            <person name="Gaulin E."/>
        </authorList>
    </citation>
    <scope>NUCLEOTIDE SEQUENCE</scope>
    <source>
        <strain evidence="2">ATCC 38472_TT</strain>
    </source>
</reference>
<comment type="caution">
    <text evidence="2">The sequence shown here is derived from an EMBL/GenBank/DDBJ whole genome shotgun (WGS) entry which is preliminary data.</text>
</comment>
<feature type="domain" description="LicD/FKTN/FKRP nucleotidyltransferase" evidence="1">
    <location>
        <begin position="39"/>
        <end position="126"/>
    </location>
</feature>
<proteinExistence type="predicted"/>
<dbReference type="EMBL" id="SPLM01000146">
    <property type="protein sequence ID" value="TMW56189.1"/>
    <property type="molecule type" value="Genomic_DNA"/>
</dbReference>
<dbReference type="Proteomes" id="UP000794436">
    <property type="component" value="Unassembled WGS sequence"/>
</dbReference>
<accession>A0A8K1FCU2</accession>